<dbReference type="RefSeq" id="WP_147818821.1">
    <property type="nucleotide sequence ID" value="NZ_BPRA01000024.1"/>
</dbReference>
<keyword evidence="4" id="KW-1185">Reference proteome</keyword>
<dbReference type="InterPro" id="IPR026881">
    <property type="entry name" value="WYL_dom"/>
</dbReference>
<dbReference type="Pfam" id="PF13280">
    <property type="entry name" value="WYL"/>
    <property type="match status" value="1"/>
</dbReference>
<evidence type="ECO:0000313" key="3">
    <source>
        <dbReference type="EMBL" id="GJE57528.1"/>
    </source>
</evidence>
<evidence type="ECO:0000259" key="2">
    <source>
        <dbReference type="Pfam" id="PF13280"/>
    </source>
</evidence>
<reference evidence="3" key="2">
    <citation type="submission" date="2021-08" db="EMBL/GenBank/DDBJ databases">
        <authorList>
            <person name="Tani A."/>
            <person name="Ola A."/>
            <person name="Ogura Y."/>
            <person name="Katsura K."/>
            <person name="Hayashi T."/>
        </authorList>
    </citation>
    <scope>NUCLEOTIDE SEQUENCE</scope>
    <source>
        <strain evidence="3">DSM 23674</strain>
    </source>
</reference>
<dbReference type="InterPro" id="IPR051534">
    <property type="entry name" value="CBASS_pafABC_assoc_protein"/>
</dbReference>
<dbReference type="EMBL" id="BPRA01000024">
    <property type="protein sequence ID" value="GJE57528.1"/>
    <property type="molecule type" value="Genomic_DNA"/>
</dbReference>
<reference evidence="3" key="1">
    <citation type="journal article" date="2021" name="Front. Microbiol.">
        <title>Comprehensive Comparative Genomics and Phenotyping of Methylobacterium Species.</title>
        <authorList>
            <person name="Alessa O."/>
            <person name="Ogura Y."/>
            <person name="Fujitani Y."/>
            <person name="Takami H."/>
            <person name="Hayashi T."/>
            <person name="Sahin N."/>
            <person name="Tani A."/>
        </authorList>
    </citation>
    <scope>NUCLEOTIDE SEQUENCE</scope>
    <source>
        <strain evidence="3">DSM 23674</strain>
    </source>
</reference>
<name>A0ABQ4TS83_9HYPH</name>
<evidence type="ECO:0000313" key="4">
    <source>
        <dbReference type="Proteomes" id="UP001055101"/>
    </source>
</evidence>
<dbReference type="PANTHER" id="PTHR34580:SF3">
    <property type="entry name" value="PROTEIN PAFB"/>
    <property type="match status" value="1"/>
</dbReference>
<accession>A0ABQ4TS83</accession>
<dbReference type="PROSITE" id="PS52050">
    <property type="entry name" value="WYL"/>
    <property type="match status" value="1"/>
</dbReference>
<protein>
    <recommendedName>
        <fullName evidence="2">WYL domain-containing protein</fullName>
    </recommendedName>
</protein>
<dbReference type="PANTHER" id="PTHR34580">
    <property type="match status" value="1"/>
</dbReference>
<feature type="domain" description="WYL" evidence="2">
    <location>
        <begin position="75"/>
        <end position="141"/>
    </location>
</feature>
<dbReference type="Proteomes" id="UP001055101">
    <property type="component" value="Unassembled WGS sequence"/>
</dbReference>
<gene>
    <name evidence="3" type="ORF">EKPJFOCH_4045</name>
</gene>
<evidence type="ECO:0000256" key="1">
    <source>
        <dbReference type="SAM" id="MobiDB-lite"/>
    </source>
</evidence>
<comment type="caution">
    <text evidence="3">The sequence shown here is derived from an EMBL/GenBank/DDBJ whole genome shotgun (WGS) entry which is preliminary data.</text>
</comment>
<feature type="region of interest" description="Disordered" evidence="1">
    <location>
        <begin position="58"/>
        <end position="78"/>
    </location>
</feature>
<sequence length="167" mass="18597">MAEREPRGLTLTFTEAELDVVIAALSRLAREADWDEEFDDAAGTLAATMVDRIASELPAAPAGPAPRARKGDGPHHGTIRKAIHTETKLALSYVDRKGAESRRIIWPLELGFAGAGEMIGAWCESRRDFRHFRLDRIVTLEDTGERYPQRRQILLAQLKAGEMEQGF</sequence>
<organism evidence="3 4">
    <name type="scientific">Methylobacterium thuringiense</name>
    <dbReference type="NCBI Taxonomy" id="1003091"/>
    <lineage>
        <taxon>Bacteria</taxon>
        <taxon>Pseudomonadati</taxon>
        <taxon>Pseudomonadota</taxon>
        <taxon>Alphaproteobacteria</taxon>
        <taxon>Hyphomicrobiales</taxon>
        <taxon>Methylobacteriaceae</taxon>
        <taxon>Methylobacterium</taxon>
    </lineage>
</organism>
<proteinExistence type="predicted"/>